<organism evidence="2 3">
    <name type="scientific">Mariniflexile jejuense</name>
    <dbReference type="NCBI Taxonomy" id="1173582"/>
    <lineage>
        <taxon>Bacteria</taxon>
        <taxon>Pseudomonadati</taxon>
        <taxon>Bacteroidota</taxon>
        <taxon>Flavobacteriia</taxon>
        <taxon>Flavobacteriales</taxon>
        <taxon>Flavobacteriaceae</taxon>
        <taxon>Mariniflexile</taxon>
    </lineage>
</organism>
<evidence type="ECO:0000313" key="3">
    <source>
        <dbReference type="Proteomes" id="UP001597061"/>
    </source>
</evidence>
<dbReference type="InterPro" id="IPR027417">
    <property type="entry name" value="P-loop_NTPase"/>
</dbReference>
<feature type="domain" description="NadR/Ttd14 AAA" evidence="1">
    <location>
        <begin position="5"/>
        <end position="169"/>
    </location>
</feature>
<dbReference type="InterPro" id="IPR038727">
    <property type="entry name" value="NadR/Ttd14_AAA_dom"/>
</dbReference>
<dbReference type="Proteomes" id="UP001597061">
    <property type="component" value="Unassembled WGS sequence"/>
</dbReference>
<comment type="caution">
    <text evidence="2">The sequence shown here is derived from an EMBL/GenBank/DDBJ whole genome shotgun (WGS) entry which is preliminary data.</text>
</comment>
<sequence>MNSKKVVITGGPGTGKSTLINQLIKNGYTCLEEISRQIILDAQKKGTEQLFLTEPLLFSKLLLKGRIQQFEQANYLQSEITFFDRGVHDVLAYMNYIGNTYPKHFVEACENAVYDTVFILKPWEEIYISDNERYENFNQAQAIHDHLLNTYKAFNYNLIDVPFGTVEYRTNFILNALKP</sequence>
<protein>
    <submittedName>
        <fullName evidence="2">AAA family ATPase</fullName>
    </submittedName>
</protein>
<gene>
    <name evidence="2" type="ORF">ACFQ1R_12755</name>
</gene>
<name>A0ABW3JLJ9_9FLAO</name>
<dbReference type="SUPFAM" id="SSF52540">
    <property type="entry name" value="P-loop containing nucleoside triphosphate hydrolases"/>
    <property type="match status" value="1"/>
</dbReference>
<reference evidence="3" key="1">
    <citation type="journal article" date="2019" name="Int. J. Syst. Evol. Microbiol.">
        <title>The Global Catalogue of Microorganisms (GCM) 10K type strain sequencing project: providing services to taxonomists for standard genome sequencing and annotation.</title>
        <authorList>
            <consortium name="The Broad Institute Genomics Platform"/>
            <consortium name="The Broad Institute Genome Sequencing Center for Infectious Disease"/>
            <person name="Wu L."/>
            <person name="Ma J."/>
        </authorList>
    </citation>
    <scope>NUCLEOTIDE SEQUENCE [LARGE SCALE GENOMIC DNA]</scope>
    <source>
        <strain evidence="3">CCUG 62414</strain>
    </source>
</reference>
<dbReference type="EMBL" id="JBHTJI010000022">
    <property type="protein sequence ID" value="MFD0990971.1"/>
    <property type="molecule type" value="Genomic_DNA"/>
</dbReference>
<evidence type="ECO:0000313" key="2">
    <source>
        <dbReference type="EMBL" id="MFD0990971.1"/>
    </source>
</evidence>
<proteinExistence type="predicted"/>
<dbReference type="RefSeq" id="WP_379926626.1">
    <property type="nucleotide sequence ID" value="NZ_JBHTJI010000022.1"/>
</dbReference>
<accession>A0ABW3JLJ9</accession>
<dbReference type="Gene3D" id="3.40.50.300">
    <property type="entry name" value="P-loop containing nucleotide triphosphate hydrolases"/>
    <property type="match status" value="1"/>
</dbReference>
<dbReference type="Pfam" id="PF13521">
    <property type="entry name" value="AAA_28"/>
    <property type="match status" value="1"/>
</dbReference>
<evidence type="ECO:0000259" key="1">
    <source>
        <dbReference type="Pfam" id="PF13521"/>
    </source>
</evidence>
<keyword evidence="3" id="KW-1185">Reference proteome</keyword>